<dbReference type="SMART" id="SM00278">
    <property type="entry name" value="HhH1"/>
    <property type="match status" value="2"/>
</dbReference>
<dbReference type="Gene3D" id="1.10.150.320">
    <property type="entry name" value="Photosystem II 12 kDa extrinsic protein"/>
    <property type="match status" value="1"/>
</dbReference>
<dbReference type="PANTHER" id="PTHR21180:SF32">
    <property type="entry name" value="ENDONUCLEASE_EXONUCLEASE_PHOSPHATASE FAMILY DOMAIN-CONTAINING PROTEIN 1"/>
    <property type="match status" value="1"/>
</dbReference>
<keyword evidence="4" id="KW-1185">Reference proteome</keyword>
<gene>
    <name evidence="3" type="ORF">U7230_04320</name>
</gene>
<feature type="domain" description="Helix-hairpin-helix DNA-binding motif class 1" evidence="2">
    <location>
        <begin position="145"/>
        <end position="164"/>
    </location>
</feature>
<dbReference type="NCBIfam" id="TIGR00426">
    <property type="entry name" value="competence protein ComEA helix-hairpin-helix repeat region"/>
    <property type="match status" value="1"/>
</dbReference>
<dbReference type="EMBL" id="CP141615">
    <property type="protein sequence ID" value="WRP18911.1"/>
    <property type="molecule type" value="Genomic_DNA"/>
</dbReference>
<evidence type="ECO:0000313" key="4">
    <source>
        <dbReference type="Proteomes" id="UP001332192"/>
    </source>
</evidence>
<dbReference type="PANTHER" id="PTHR21180">
    <property type="entry name" value="ENDONUCLEASE/EXONUCLEASE/PHOSPHATASE FAMILY DOMAIN-CONTAINING PROTEIN 1"/>
    <property type="match status" value="1"/>
</dbReference>
<feature type="compositionally biased region" description="Low complexity" evidence="1">
    <location>
        <begin position="118"/>
        <end position="135"/>
    </location>
</feature>
<dbReference type="InterPro" id="IPR010994">
    <property type="entry name" value="RuvA_2-like"/>
</dbReference>
<dbReference type="SUPFAM" id="SSF47781">
    <property type="entry name" value="RuvA domain 2-like"/>
    <property type="match status" value="1"/>
</dbReference>
<feature type="compositionally biased region" description="Basic and acidic residues" evidence="1">
    <location>
        <begin position="64"/>
        <end position="73"/>
    </location>
</feature>
<dbReference type="Proteomes" id="UP001332192">
    <property type="component" value="Chromosome"/>
</dbReference>
<protein>
    <submittedName>
        <fullName evidence="3">Helix-hairpin-helix domain-containing protein</fullName>
    </submittedName>
</protein>
<accession>A0ABZ1C1D3</accession>
<reference evidence="3 4" key="1">
    <citation type="journal article" date="2024" name="Front. Microbiol.">
        <title>Novel thermophilic genera Geochorda gen. nov. and Carboxydochorda gen. nov. from the deep terrestrial subsurface reveal the ecophysiological diversity in the class Limnochordia.</title>
        <authorList>
            <person name="Karnachuk O.V."/>
            <person name="Lukina A.P."/>
            <person name="Avakyan M.R."/>
            <person name="Kadnikov V.V."/>
            <person name="Begmatov S."/>
            <person name="Beletsky A.V."/>
            <person name="Vlasova K.G."/>
            <person name="Novikov A.A."/>
            <person name="Shcherbakova V.A."/>
            <person name="Mardanov A.V."/>
            <person name="Ravin N.V."/>
        </authorList>
    </citation>
    <scope>NUCLEOTIDE SEQUENCE [LARGE SCALE GENOMIC DNA]</scope>
    <source>
        <strain evidence="3 4">L945</strain>
    </source>
</reference>
<dbReference type="InterPro" id="IPR051675">
    <property type="entry name" value="Endo/Exo/Phosphatase_dom_1"/>
</dbReference>
<evidence type="ECO:0000259" key="2">
    <source>
        <dbReference type="SMART" id="SM00278"/>
    </source>
</evidence>
<dbReference type="InterPro" id="IPR003583">
    <property type="entry name" value="Hlx-hairpin-Hlx_DNA-bd_motif"/>
</dbReference>
<dbReference type="RefSeq" id="WP_324718181.1">
    <property type="nucleotide sequence ID" value="NZ_CP141615.1"/>
</dbReference>
<evidence type="ECO:0000256" key="1">
    <source>
        <dbReference type="SAM" id="MobiDB-lite"/>
    </source>
</evidence>
<organism evidence="3 4">
    <name type="scientific">Carboxydichorda subterranea</name>
    <dbReference type="NCBI Taxonomy" id="3109565"/>
    <lineage>
        <taxon>Bacteria</taxon>
        <taxon>Bacillati</taxon>
        <taxon>Bacillota</taxon>
        <taxon>Limnochordia</taxon>
        <taxon>Limnochordales</taxon>
        <taxon>Geochordaceae</taxon>
        <taxon>Carboxydichorda</taxon>
    </lineage>
</organism>
<dbReference type="InterPro" id="IPR004509">
    <property type="entry name" value="Competence_ComEA_HhH"/>
</dbReference>
<feature type="domain" description="Helix-hairpin-helix DNA-binding motif class 1" evidence="2">
    <location>
        <begin position="175"/>
        <end position="194"/>
    </location>
</feature>
<name>A0ABZ1C1D3_9FIRM</name>
<evidence type="ECO:0000313" key="3">
    <source>
        <dbReference type="EMBL" id="WRP18911.1"/>
    </source>
</evidence>
<dbReference type="Pfam" id="PF12836">
    <property type="entry name" value="HHH_3"/>
    <property type="match status" value="1"/>
</dbReference>
<feature type="region of interest" description="Disordered" evidence="1">
    <location>
        <begin position="60"/>
        <end position="139"/>
    </location>
</feature>
<proteinExistence type="predicted"/>
<sequence length="200" mass="20481">MTPRRWLRLGLRVKRAGRVAAGRHLALVAAAAALFATGYRLGTDLGPPVVLRPVSVAASQAGQEESRAGEPSREGAVLAAEREPGESAPAATCHLPPGHPPVPGAVEAARGAPVTPTGARQAPGRGPGSPASRGGTVDINTASPEELDELPGIGPALAERIVRFRTEHGPFRSVDDLVEVPGIGPKTLERLAGRIVAGKP</sequence>